<accession>A0A5R8WIZ4</accession>
<protein>
    <submittedName>
        <fullName evidence="2">Uma2 family endonuclease</fullName>
    </submittedName>
</protein>
<dbReference type="EMBL" id="VAJM01000016">
    <property type="protein sequence ID" value="TLM88720.1"/>
    <property type="molecule type" value="Genomic_DNA"/>
</dbReference>
<dbReference type="CDD" id="cd06260">
    <property type="entry name" value="DUF820-like"/>
    <property type="match status" value="1"/>
</dbReference>
<comment type="caution">
    <text evidence="2">The sequence shown here is derived from an EMBL/GenBank/DDBJ whole genome shotgun (WGS) entry which is preliminary data.</text>
</comment>
<dbReference type="Pfam" id="PF05685">
    <property type="entry name" value="Uma2"/>
    <property type="match status" value="1"/>
</dbReference>
<dbReference type="AlphaFoldDB" id="A0A5R8WIZ4"/>
<dbReference type="Proteomes" id="UP000305517">
    <property type="component" value="Unassembled WGS sequence"/>
</dbReference>
<keyword evidence="2" id="KW-0255">Endonuclease</keyword>
<dbReference type="InterPro" id="IPR012296">
    <property type="entry name" value="Nuclease_put_TT1808"/>
</dbReference>
<feature type="domain" description="Putative restriction endonuclease" evidence="1">
    <location>
        <begin position="12"/>
        <end position="178"/>
    </location>
</feature>
<dbReference type="InterPro" id="IPR011335">
    <property type="entry name" value="Restrct_endonuc-II-like"/>
</dbReference>
<evidence type="ECO:0000313" key="2">
    <source>
        <dbReference type="EMBL" id="TLM88720.1"/>
    </source>
</evidence>
<organism evidence="2 3">
    <name type="scientific">Hymenobacter jeollabukensis</name>
    <dbReference type="NCBI Taxonomy" id="2025313"/>
    <lineage>
        <taxon>Bacteria</taxon>
        <taxon>Pseudomonadati</taxon>
        <taxon>Bacteroidota</taxon>
        <taxon>Cytophagia</taxon>
        <taxon>Cytophagales</taxon>
        <taxon>Hymenobacteraceae</taxon>
        <taxon>Hymenobacter</taxon>
    </lineage>
</organism>
<name>A0A5R8WIZ4_9BACT</name>
<dbReference type="Gene3D" id="3.90.1570.10">
    <property type="entry name" value="tt1808, chain A"/>
    <property type="match status" value="1"/>
</dbReference>
<dbReference type="InterPro" id="IPR008538">
    <property type="entry name" value="Uma2"/>
</dbReference>
<dbReference type="PANTHER" id="PTHR35400">
    <property type="entry name" value="SLR1083 PROTEIN"/>
    <property type="match status" value="1"/>
</dbReference>
<sequence>MSSPTATYSYSDFREWAFDGDFIELIEGRPWHRRMAPGPVHQVVVDNLQALLQPGAARAHSPLLTGGLVWLTAAPGTDAAADTVVRPDLCLARDPAQVDGHGCIGAPDWVIEVLAAGSTAHDLKTKFDLYQRYGVAEYWLVTPELRCIIAYVLRAGQYQLQGEYAGPSAVPVQTWPGVAVSWADVFTGV</sequence>
<reference evidence="2 3" key="1">
    <citation type="submission" date="2019-05" db="EMBL/GenBank/DDBJ databases">
        <title>Hymenobacter edaphi sp. nov., isolated from abandoned arsenic-contaminated farmland soil.</title>
        <authorList>
            <person name="Nie L."/>
        </authorList>
    </citation>
    <scope>NUCLEOTIDE SEQUENCE [LARGE SCALE GENOMIC DNA]</scope>
    <source>
        <strain evidence="2 3">1-3-3-8</strain>
    </source>
</reference>
<dbReference type="RefSeq" id="WP_138081561.1">
    <property type="nucleotide sequence ID" value="NZ_VAJM01000016.1"/>
</dbReference>
<keyword evidence="2" id="KW-0378">Hydrolase</keyword>
<dbReference type="OrthoDB" id="9808428at2"/>
<dbReference type="PANTHER" id="PTHR35400:SF3">
    <property type="entry name" value="SLL1072 PROTEIN"/>
    <property type="match status" value="1"/>
</dbReference>
<evidence type="ECO:0000259" key="1">
    <source>
        <dbReference type="Pfam" id="PF05685"/>
    </source>
</evidence>
<dbReference type="GO" id="GO:0004519">
    <property type="term" value="F:endonuclease activity"/>
    <property type="evidence" value="ECO:0007669"/>
    <property type="project" value="UniProtKB-KW"/>
</dbReference>
<keyword evidence="3" id="KW-1185">Reference proteome</keyword>
<gene>
    <name evidence="2" type="ORF">FDY95_23070</name>
</gene>
<evidence type="ECO:0000313" key="3">
    <source>
        <dbReference type="Proteomes" id="UP000305517"/>
    </source>
</evidence>
<keyword evidence="2" id="KW-0540">Nuclease</keyword>
<dbReference type="SUPFAM" id="SSF52980">
    <property type="entry name" value="Restriction endonuclease-like"/>
    <property type="match status" value="1"/>
</dbReference>
<proteinExistence type="predicted"/>